<dbReference type="AlphaFoldDB" id="A0A182WGY0"/>
<dbReference type="EnsemblMetazoa" id="AMIN009632-RA">
    <property type="protein sequence ID" value="AMIN009632-PA"/>
    <property type="gene ID" value="AMIN009632"/>
</dbReference>
<reference evidence="1" key="2">
    <citation type="submission" date="2020-05" db="UniProtKB">
        <authorList>
            <consortium name="EnsemblMetazoa"/>
        </authorList>
    </citation>
    <scope>IDENTIFICATION</scope>
    <source>
        <strain evidence="1">MINIMUS1</strain>
    </source>
</reference>
<reference evidence="2" key="1">
    <citation type="submission" date="2013-03" db="EMBL/GenBank/DDBJ databases">
        <title>The Genome Sequence of Anopheles minimus MINIMUS1.</title>
        <authorList>
            <consortium name="The Broad Institute Genomics Platform"/>
            <person name="Neafsey D.E."/>
            <person name="Walton C."/>
            <person name="Walker B."/>
            <person name="Young S.K."/>
            <person name="Zeng Q."/>
            <person name="Gargeya S."/>
            <person name="Fitzgerald M."/>
            <person name="Haas B."/>
            <person name="Abouelleil A."/>
            <person name="Allen A.W."/>
            <person name="Alvarado L."/>
            <person name="Arachchi H.M."/>
            <person name="Berlin A.M."/>
            <person name="Chapman S.B."/>
            <person name="Gainer-Dewar J."/>
            <person name="Goldberg J."/>
            <person name="Griggs A."/>
            <person name="Gujja S."/>
            <person name="Hansen M."/>
            <person name="Howarth C."/>
            <person name="Imamovic A."/>
            <person name="Ireland A."/>
            <person name="Larimer J."/>
            <person name="McCowan C."/>
            <person name="Murphy C."/>
            <person name="Pearson M."/>
            <person name="Poon T.W."/>
            <person name="Priest M."/>
            <person name="Roberts A."/>
            <person name="Saif S."/>
            <person name="Shea T."/>
            <person name="Sisk P."/>
            <person name="Sykes S."/>
            <person name="Wortman J."/>
            <person name="Nusbaum C."/>
            <person name="Birren B."/>
        </authorList>
    </citation>
    <scope>NUCLEOTIDE SEQUENCE [LARGE SCALE GENOMIC DNA]</scope>
    <source>
        <strain evidence="2">MINIMUS1</strain>
    </source>
</reference>
<dbReference type="VEuPathDB" id="VectorBase:AMIN009632"/>
<name>A0A182WGY0_9DIPT</name>
<sequence>MEIASQELELMRRYMSEHLKRVDFKKATLTLEDLRAINSFLTDATSHVMSTTVAVFLISSVEKLQYYLKVLFLPPHMEATELKDLHDITQIVRSYHELYGAALRTASERFLQKASDGRQLLQSMLGTSELLPEGLRKGVTEFSNHVDNFIQAGLDDLQAVEYRAENRFGEALQNILYTSYGLVSSGMGMLRPYIRHLQCVRELVPRAHTVAALSLNSVSLCSNEATTPLYDATMMYHERIRELQHQIYQQLQKVEACTKLEAENCSSVYDEAMILINTNADVVKNFKIDFEPYREQLLSCMTSKLEIEMAKVLDMSLNFDKCVKIYK</sequence>
<protein>
    <submittedName>
        <fullName evidence="1">Uncharacterized protein</fullName>
    </submittedName>
</protein>
<evidence type="ECO:0000313" key="1">
    <source>
        <dbReference type="EnsemblMetazoa" id="AMIN009632-PA"/>
    </source>
</evidence>
<accession>A0A182WGY0</accession>
<proteinExistence type="predicted"/>
<keyword evidence="2" id="KW-1185">Reference proteome</keyword>
<dbReference type="Proteomes" id="UP000075920">
    <property type="component" value="Unassembled WGS sequence"/>
</dbReference>
<evidence type="ECO:0000313" key="2">
    <source>
        <dbReference type="Proteomes" id="UP000075920"/>
    </source>
</evidence>
<organism evidence="1 2">
    <name type="scientific">Anopheles minimus</name>
    <dbReference type="NCBI Taxonomy" id="112268"/>
    <lineage>
        <taxon>Eukaryota</taxon>
        <taxon>Metazoa</taxon>
        <taxon>Ecdysozoa</taxon>
        <taxon>Arthropoda</taxon>
        <taxon>Hexapoda</taxon>
        <taxon>Insecta</taxon>
        <taxon>Pterygota</taxon>
        <taxon>Neoptera</taxon>
        <taxon>Endopterygota</taxon>
        <taxon>Diptera</taxon>
        <taxon>Nematocera</taxon>
        <taxon>Culicoidea</taxon>
        <taxon>Culicidae</taxon>
        <taxon>Anophelinae</taxon>
        <taxon>Anopheles</taxon>
    </lineage>
</organism>